<dbReference type="Pfam" id="PF19258">
    <property type="entry name" value="KxYKxGKxW_sig"/>
    <property type="match status" value="1"/>
</dbReference>
<dbReference type="Proteomes" id="UP000518316">
    <property type="component" value="Unassembled WGS sequence"/>
</dbReference>
<keyword evidence="4" id="KW-1185">Reference proteome</keyword>
<sequence>MKKKLYKAKKKWVIGIIAGMALLISGGTVTYADSVQGSNMNAPEQNDVANNLAPKSMNTERS</sequence>
<feature type="compositionally biased region" description="Polar residues" evidence="2">
    <location>
        <begin position="36"/>
        <end position="49"/>
    </location>
</feature>
<evidence type="ECO:0000313" key="4">
    <source>
        <dbReference type="Proteomes" id="UP000518316"/>
    </source>
</evidence>
<dbReference type="AlphaFoldDB" id="A0A7W3Y7D9"/>
<accession>A0A7W3Y7D9</accession>
<name>A0A7W3Y7D9_9LACO</name>
<feature type="region of interest" description="Disordered" evidence="2">
    <location>
        <begin position="36"/>
        <end position="62"/>
    </location>
</feature>
<dbReference type="RefSeq" id="WP_182597575.1">
    <property type="nucleotide sequence ID" value="NZ_JACIVC010000042.1"/>
</dbReference>
<gene>
    <name evidence="3" type="ORF">H5S40_01470</name>
</gene>
<dbReference type="NCBIfam" id="TIGR03715">
    <property type="entry name" value="KxYKxGKxW"/>
    <property type="match status" value="1"/>
</dbReference>
<organism evidence="3 4">
    <name type="scientific">Limosilactobacillus albertensis</name>
    <dbReference type="NCBI Taxonomy" id="2759752"/>
    <lineage>
        <taxon>Bacteria</taxon>
        <taxon>Bacillati</taxon>
        <taxon>Bacillota</taxon>
        <taxon>Bacilli</taxon>
        <taxon>Lactobacillales</taxon>
        <taxon>Lactobacillaceae</taxon>
        <taxon>Limosilactobacillus</taxon>
    </lineage>
</organism>
<evidence type="ECO:0000256" key="1">
    <source>
        <dbReference type="ARBA" id="ARBA00022729"/>
    </source>
</evidence>
<protein>
    <submittedName>
        <fullName evidence="3">KxYKxGKxW signal peptide domain-containing protein</fullName>
    </submittedName>
</protein>
<evidence type="ECO:0000313" key="3">
    <source>
        <dbReference type="EMBL" id="MBB1068845.1"/>
    </source>
</evidence>
<reference evidence="3 4" key="1">
    <citation type="submission" date="2020-07" db="EMBL/GenBank/DDBJ databases">
        <title>Description of Limosilactobacillus balticus sp. nov., Limosilactobacillus agrestis sp. nov., Limosilactobacillus albertensis sp. nov., Limosilactobacillus rudii sp. nov., Limosilactobacillus fastidiosus sp. nov., five novel Limosilactobacillus species isolated from the vertebrate gastrointestinal tract, and proposal of 6 subspecies of Limosilactobacillus reuteri adapted to the gastrointestinal tract of specific vertebrate hosts.</title>
        <authorList>
            <person name="Li F."/>
            <person name="Cheng C."/>
            <person name="Zheng J."/>
            <person name="Quevedo R.M."/>
            <person name="Li J."/>
            <person name="Roos S."/>
            <person name="Gaenzle M.G."/>
            <person name="Walter J."/>
        </authorList>
    </citation>
    <scope>NUCLEOTIDE SEQUENCE [LARGE SCALE GENOMIC DNA]</scope>
    <source>
        <strain evidence="3 4">RRLNB_1_1</strain>
    </source>
</reference>
<dbReference type="EMBL" id="JACIVC010000042">
    <property type="protein sequence ID" value="MBB1068845.1"/>
    <property type="molecule type" value="Genomic_DNA"/>
</dbReference>
<dbReference type="InterPro" id="IPR022263">
    <property type="entry name" value="KxYKxGKxW"/>
</dbReference>
<evidence type="ECO:0000256" key="2">
    <source>
        <dbReference type="SAM" id="MobiDB-lite"/>
    </source>
</evidence>
<keyword evidence="1" id="KW-0732">Signal</keyword>
<proteinExistence type="predicted"/>
<comment type="caution">
    <text evidence="3">The sequence shown here is derived from an EMBL/GenBank/DDBJ whole genome shotgun (WGS) entry which is preliminary data.</text>
</comment>